<dbReference type="PROSITE" id="PS51257">
    <property type="entry name" value="PROKAR_LIPOPROTEIN"/>
    <property type="match status" value="1"/>
</dbReference>
<sequence>MNKLLFLLLIILVSCSKPKKQVQAEKKELAVASSSENAIKSTKQLDKKLQGEWINTALLDSTLTQKKLEPWLSSFYGEMYLKINQKDSIDIEGNMDGGIIKIEIKNPFSFKIPNYTEEPTFTYLENQDLIQQKVAYHKFLFRRKRATEDISFMADEEKFNNFFLKKLFEGNYLELTNSGINKISINDKSFIGDPKKTKIERLWSGFETFTPFDFDAIQLKEIGKKEPEYFGWEFSGDTLKLYSTSHKFDEESGFAKYERGKLYRTLIKQNL</sequence>
<dbReference type="EMBL" id="VTWT01000004">
    <property type="protein sequence ID" value="KAA9338854.1"/>
    <property type="molecule type" value="Genomic_DNA"/>
</dbReference>
<dbReference type="Proteomes" id="UP000326570">
    <property type="component" value="Unassembled WGS sequence"/>
</dbReference>
<gene>
    <name evidence="1" type="ORF">F0P94_08655</name>
</gene>
<reference evidence="1 2" key="1">
    <citation type="submission" date="2019-09" db="EMBL/GenBank/DDBJ databases">
        <title>Genome sequence of Adhaeribacter sp. M2.</title>
        <authorList>
            <person name="Srinivasan S."/>
        </authorList>
    </citation>
    <scope>NUCLEOTIDE SEQUENCE [LARGE SCALE GENOMIC DNA]</scope>
    <source>
        <strain evidence="1 2">M2</strain>
    </source>
</reference>
<evidence type="ECO:0000313" key="1">
    <source>
        <dbReference type="EMBL" id="KAA9338854.1"/>
    </source>
</evidence>
<protein>
    <recommendedName>
        <fullName evidence="3">Lipoprotein</fullName>
    </recommendedName>
</protein>
<evidence type="ECO:0008006" key="3">
    <source>
        <dbReference type="Google" id="ProtNLM"/>
    </source>
</evidence>
<dbReference type="AlphaFoldDB" id="A0A5N1IX35"/>
<dbReference type="RefSeq" id="WP_150903488.1">
    <property type="nucleotide sequence ID" value="NZ_VTWT01000004.1"/>
</dbReference>
<accession>A0A5N1IX35</accession>
<comment type="caution">
    <text evidence="1">The sequence shown here is derived from an EMBL/GenBank/DDBJ whole genome shotgun (WGS) entry which is preliminary data.</text>
</comment>
<organism evidence="1 2">
    <name type="scientific">Adhaeribacter soli</name>
    <dbReference type="NCBI Taxonomy" id="2607655"/>
    <lineage>
        <taxon>Bacteria</taxon>
        <taxon>Pseudomonadati</taxon>
        <taxon>Bacteroidota</taxon>
        <taxon>Cytophagia</taxon>
        <taxon>Cytophagales</taxon>
        <taxon>Hymenobacteraceae</taxon>
        <taxon>Adhaeribacter</taxon>
    </lineage>
</organism>
<keyword evidence="2" id="KW-1185">Reference proteome</keyword>
<proteinExistence type="predicted"/>
<name>A0A5N1IX35_9BACT</name>
<evidence type="ECO:0000313" key="2">
    <source>
        <dbReference type="Proteomes" id="UP000326570"/>
    </source>
</evidence>